<evidence type="ECO:0000313" key="3">
    <source>
        <dbReference type="Proteomes" id="UP000192247"/>
    </source>
</evidence>
<organism evidence="2 3">
    <name type="scientific">Tropilaelaps mercedesae</name>
    <dbReference type="NCBI Taxonomy" id="418985"/>
    <lineage>
        <taxon>Eukaryota</taxon>
        <taxon>Metazoa</taxon>
        <taxon>Ecdysozoa</taxon>
        <taxon>Arthropoda</taxon>
        <taxon>Chelicerata</taxon>
        <taxon>Arachnida</taxon>
        <taxon>Acari</taxon>
        <taxon>Parasitiformes</taxon>
        <taxon>Mesostigmata</taxon>
        <taxon>Gamasina</taxon>
        <taxon>Dermanyssoidea</taxon>
        <taxon>Laelapidae</taxon>
        <taxon>Tropilaelaps</taxon>
    </lineage>
</organism>
<reference evidence="2 3" key="1">
    <citation type="journal article" date="2017" name="Gigascience">
        <title>Draft genome of the honey bee ectoparasitic mite, Tropilaelaps mercedesae, is shaped by the parasitic life history.</title>
        <authorList>
            <person name="Dong X."/>
            <person name="Armstrong S.D."/>
            <person name="Xia D."/>
            <person name="Makepeace B.L."/>
            <person name="Darby A.C."/>
            <person name="Kadowaki T."/>
        </authorList>
    </citation>
    <scope>NUCLEOTIDE SEQUENCE [LARGE SCALE GENOMIC DNA]</scope>
    <source>
        <strain evidence="2">Wuxi-XJTLU</strain>
    </source>
</reference>
<dbReference type="EMBL" id="MNPL01006295">
    <property type="protein sequence ID" value="OQR75504.1"/>
    <property type="molecule type" value="Genomic_DNA"/>
</dbReference>
<dbReference type="AlphaFoldDB" id="A0A1V9XPT2"/>
<accession>A0A1V9XPT2</accession>
<evidence type="ECO:0000256" key="1">
    <source>
        <dbReference type="SAM" id="SignalP"/>
    </source>
</evidence>
<gene>
    <name evidence="2" type="ORF">BIW11_08376</name>
</gene>
<evidence type="ECO:0000313" key="2">
    <source>
        <dbReference type="EMBL" id="OQR75504.1"/>
    </source>
</evidence>
<evidence type="ECO:0008006" key="4">
    <source>
        <dbReference type="Google" id="ProtNLM"/>
    </source>
</evidence>
<proteinExistence type="predicted"/>
<feature type="chain" id="PRO_5013048614" description="Ig-like domain-containing protein" evidence="1">
    <location>
        <begin position="23"/>
        <end position="321"/>
    </location>
</feature>
<feature type="signal peptide" evidence="1">
    <location>
        <begin position="1"/>
        <end position="22"/>
    </location>
</feature>
<sequence length="321" mass="35932">MQSSFLWLAEFVSCHCLSRVLVAPCRYRALRLDRPSAEMSGEYSCSVTSLHNQDSRSQEMIVYAPPRRFDLSLLRPAPSAEPQLRCHLEGVFPQPLVHMFTVQHTRVAGTEYVWVANLTKESYSVEPLDRARTPATEGYLSVLTTAVPNPRVAEELSSQHHQRTSVLREQDGIGFLQADSHEAFNQAEYLRSTFPAHRGFQEPHESNDVHGNLQDVQRFLELQGVPFQVVLQDSQPPSLSTAASVAQADGETPVVPTAVSHRQLFFCVFTIPSTDIKQSRVLEVYPESYTSDGRSRALNQDLTLLSLVPFLISALAGTHWT</sequence>
<name>A0A1V9XPT2_9ACAR</name>
<protein>
    <recommendedName>
        <fullName evidence="4">Ig-like domain-containing protein</fullName>
    </recommendedName>
</protein>
<dbReference type="OrthoDB" id="6478865at2759"/>
<keyword evidence="1" id="KW-0732">Signal</keyword>
<dbReference type="Proteomes" id="UP000192247">
    <property type="component" value="Unassembled WGS sequence"/>
</dbReference>
<dbReference type="InParanoid" id="A0A1V9XPT2"/>
<keyword evidence="3" id="KW-1185">Reference proteome</keyword>
<comment type="caution">
    <text evidence="2">The sequence shown here is derived from an EMBL/GenBank/DDBJ whole genome shotgun (WGS) entry which is preliminary data.</text>
</comment>